<evidence type="ECO:0000256" key="4">
    <source>
        <dbReference type="ARBA" id="ARBA00022960"/>
    </source>
</evidence>
<dbReference type="PANTHER" id="PTHR41533:SF2">
    <property type="entry name" value="BLR7131 PROTEIN"/>
    <property type="match status" value="1"/>
</dbReference>
<evidence type="ECO:0000256" key="1">
    <source>
        <dbReference type="ARBA" id="ARBA00004752"/>
    </source>
</evidence>
<keyword evidence="4 7" id="KW-0133">Cell shape</keyword>
<evidence type="ECO:0000256" key="2">
    <source>
        <dbReference type="ARBA" id="ARBA00005992"/>
    </source>
</evidence>
<keyword evidence="10" id="KW-1185">Reference proteome</keyword>
<dbReference type="InterPro" id="IPR052905">
    <property type="entry name" value="LD-transpeptidase_YkuD-like"/>
</dbReference>
<dbReference type="Proteomes" id="UP001427805">
    <property type="component" value="Unassembled WGS sequence"/>
</dbReference>
<evidence type="ECO:0000256" key="3">
    <source>
        <dbReference type="ARBA" id="ARBA00022679"/>
    </source>
</evidence>
<feature type="active site" description="Nucleophile" evidence="7">
    <location>
        <position position="427"/>
    </location>
</feature>
<evidence type="ECO:0000256" key="7">
    <source>
        <dbReference type="PROSITE-ProRule" id="PRU01373"/>
    </source>
</evidence>
<evidence type="ECO:0000313" key="10">
    <source>
        <dbReference type="Proteomes" id="UP001427805"/>
    </source>
</evidence>
<feature type="domain" description="L,D-TPase catalytic" evidence="8">
    <location>
        <begin position="272"/>
        <end position="448"/>
    </location>
</feature>
<evidence type="ECO:0000256" key="6">
    <source>
        <dbReference type="ARBA" id="ARBA00023316"/>
    </source>
</evidence>
<gene>
    <name evidence="9" type="ORF">TPR58_20640</name>
</gene>
<dbReference type="Pfam" id="PF20142">
    <property type="entry name" value="Scaffold"/>
    <property type="match status" value="1"/>
</dbReference>
<dbReference type="InterPro" id="IPR038063">
    <property type="entry name" value="Transpep_catalytic_dom"/>
</dbReference>
<dbReference type="PROSITE" id="PS52029">
    <property type="entry name" value="LD_TPASE"/>
    <property type="match status" value="1"/>
</dbReference>
<comment type="similarity">
    <text evidence="2">Belongs to the YkuD family.</text>
</comment>
<dbReference type="EMBL" id="JBDIZK010000015">
    <property type="protein sequence ID" value="MEN3749593.1"/>
    <property type="molecule type" value="Genomic_DNA"/>
</dbReference>
<dbReference type="CDD" id="cd16913">
    <property type="entry name" value="YkuD_like"/>
    <property type="match status" value="1"/>
</dbReference>
<dbReference type="RefSeq" id="WP_346248639.1">
    <property type="nucleotide sequence ID" value="NZ_JBDIZK010000015.1"/>
</dbReference>
<name>A0ABV0BEU4_9SPHN</name>
<dbReference type="PANTHER" id="PTHR41533">
    <property type="entry name" value="L,D-TRANSPEPTIDASE HI_1667-RELATED"/>
    <property type="match status" value="1"/>
</dbReference>
<reference evidence="9 10" key="1">
    <citation type="submission" date="2024-05" db="EMBL/GenBank/DDBJ databases">
        <title>Sphingomonas sp. HF-S3 16S ribosomal RNA gene Genome sequencing and assembly.</title>
        <authorList>
            <person name="Lee H."/>
        </authorList>
    </citation>
    <scope>NUCLEOTIDE SEQUENCE [LARGE SCALE GENOMIC DNA]</scope>
    <source>
        <strain evidence="9 10">HF-S3</strain>
    </source>
</reference>
<keyword evidence="5 7" id="KW-0573">Peptidoglycan synthesis</keyword>
<dbReference type="InterPro" id="IPR045380">
    <property type="entry name" value="LD_TPept_scaffold_dom"/>
</dbReference>
<dbReference type="InterPro" id="IPR005490">
    <property type="entry name" value="LD_TPept_cat_dom"/>
</dbReference>
<evidence type="ECO:0000313" key="9">
    <source>
        <dbReference type="EMBL" id="MEN3749593.1"/>
    </source>
</evidence>
<accession>A0ABV0BEU4</accession>
<proteinExistence type="inferred from homology"/>
<keyword evidence="6 7" id="KW-0961">Cell wall biogenesis/degradation</keyword>
<keyword evidence="3" id="KW-0808">Transferase</keyword>
<dbReference type="Pfam" id="PF03734">
    <property type="entry name" value="YkuD"/>
    <property type="match status" value="1"/>
</dbReference>
<sequence length="497" mass="54528">MDAAAARTAPRGRARLTGILVPMTQDTDLRTRLRRRVRLAVAAGLALAVALPVLPGPAAAQSASRRAPAPAPVRAQPVLPDPELAEALRRSGGIPREVERFYAARDWAPLWVANGRVGRAADTLIDLIRTARLDGLDPESYRLRPILDAIDRSTDGSPRSLARAEMLLTRGFIALARDMARPRDVGVIYADAELRPDAPDPGDLLRRAGGAPALGAWLERIGWMNPVYADLRMAAIAWIGEGDVRDRDPDKVRLIRTNLDRARALPEGHGGRFVLVDAAAARLWMYDQGRVVDTMRVVVGKPTDPTPMMAALIRYAAINPYWNLPPDLVPSRVAQGVLARGPSHLKARNYEILSDWTEDARILPASAVDWRAVADGRTELRVRQRPGPGNPMGRIKFMFPNEQGVYLHDTNEKGLLRGGERLFSAGCVRVEDAPRLARWLFGRPVPLTGTQPERRVDLPGAVPVYLTYLTASAVDGKLVFRDDVYGRDDAGGGYRTR</sequence>
<dbReference type="SUPFAM" id="SSF141523">
    <property type="entry name" value="L,D-transpeptidase catalytic domain-like"/>
    <property type="match status" value="1"/>
</dbReference>
<dbReference type="Gene3D" id="2.40.440.10">
    <property type="entry name" value="L,D-transpeptidase catalytic domain-like"/>
    <property type="match status" value="1"/>
</dbReference>
<feature type="active site" description="Proton donor/acceptor" evidence="7">
    <location>
        <position position="408"/>
    </location>
</feature>
<evidence type="ECO:0000259" key="8">
    <source>
        <dbReference type="PROSITE" id="PS52029"/>
    </source>
</evidence>
<evidence type="ECO:0000256" key="5">
    <source>
        <dbReference type="ARBA" id="ARBA00022984"/>
    </source>
</evidence>
<comment type="pathway">
    <text evidence="1 7">Cell wall biogenesis; peptidoglycan biosynthesis.</text>
</comment>
<protein>
    <submittedName>
        <fullName evidence="9">L,D-transpeptidase family protein</fullName>
    </submittedName>
</protein>
<comment type="caution">
    <text evidence="9">The sequence shown here is derived from an EMBL/GenBank/DDBJ whole genome shotgun (WGS) entry which is preliminary data.</text>
</comment>
<organism evidence="9 10">
    <name type="scientific">Sphingomonas rustica</name>
    <dbReference type="NCBI Taxonomy" id="3103142"/>
    <lineage>
        <taxon>Bacteria</taxon>
        <taxon>Pseudomonadati</taxon>
        <taxon>Pseudomonadota</taxon>
        <taxon>Alphaproteobacteria</taxon>
        <taxon>Sphingomonadales</taxon>
        <taxon>Sphingomonadaceae</taxon>
        <taxon>Sphingomonas</taxon>
    </lineage>
</organism>